<dbReference type="InterPro" id="IPR032466">
    <property type="entry name" value="Metal_Hydrolase"/>
</dbReference>
<keyword evidence="8" id="KW-0378">Hydrolase</keyword>
<dbReference type="GO" id="GO:0046103">
    <property type="term" value="P:inosine biosynthetic process"/>
    <property type="evidence" value="ECO:0007669"/>
    <property type="project" value="TreeGrafter"/>
</dbReference>
<organism evidence="11 12">
    <name type="scientific">Albula glossodonta</name>
    <name type="common">roundjaw bonefish</name>
    <dbReference type="NCBI Taxonomy" id="121402"/>
    <lineage>
        <taxon>Eukaryota</taxon>
        <taxon>Metazoa</taxon>
        <taxon>Chordata</taxon>
        <taxon>Craniata</taxon>
        <taxon>Vertebrata</taxon>
        <taxon>Euteleostomi</taxon>
        <taxon>Actinopterygii</taxon>
        <taxon>Neopterygii</taxon>
        <taxon>Teleostei</taxon>
        <taxon>Albuliformes</taxon>
        <taxon>Albulidae</taxon>
        <taxon>Albula</taxon>
    </lineage>
</organism>
<comment type="similarity">
    <text evidence="4">Belongs to the metallo-dependent hydrolases superfamily. Adenosine and AMP deaminases family.</text>
</comment>
<comment type="cofactor">
    <cofactor evidence="1">
        <name>Zn(2+)</name>
        <dbReference type="ChEBI" id="CHEBI:29105"/>
    </cofactor>
</comment>
<evidence type="ECO:0000256" key="1">
    <source>
        <dbReference type="ARBA" id="ARBA00001947"/>
    </source>
</evidence>
<dbReference type="GO" id="GO:0060169">
    <property type="term" value="P:negative regulation of adenosine receptor signaling pathway"/>
    <property type="evidence" value="ECO:0007669"/>
    <property type="project" value="TreeGrafter"/>
</dbReference>
<evidence type="ECO:0000256" key="8">
    <source>
        <dbReference type="ARBA" id="ARBA00022801"/>
    </source>
</evidence>
<dbReference type="GO" id="GO:0009168">
    <property type="term" value="P:purine ribonucleoside monophosphate biosynthetic process"/>
    <property type="evidence" value="ECO:0007669"/>
    <property type="project" value="InterPro"/>
</dbReference>
<sequence length="521" mass="57345">MRQAWFLLDTRVETPDPQLREQGPHSVLRSMQLHLHLPGAWAVWARQLQVFAAQPDAGYPPTRAVTPQGAGGLEHLPLLVRHTVELAAQLLVACVNQTDVGNPQHFAHNRSSNRDRVLTDTFSGSPWVAGAEITLQSTLAVTHKPLAACFADLHGTHVATAAPIQDQGHAHRAEGHGPGAVTWTPAELAQNLWVRGGEAVSGADDRGEITSSCEKCSAAVSPHLGQQAEEESTGGHTVRHLSFHPCWMASSLSPAERLIAFEFVETKAREGVLYVEVRYSPHLLANSKVDPIPWGQKGGDVTPDDVVHLVAQGLSEGEKAFNIKARSILCCMRHKPEWSMEVVELCKKYQNRGVVAIDLAGDESLNCEAVRSGVHRTVHAGEVGPPAVVEEAVDVLKTERIGHGYHTIEDPGLYKRLLEKNMHFEVCPISSKYTGACDQDFTKHPLIRFKMDKANYSLNTDDPLIFNSTLNTDYSVVQTHMNFTEEDFRRLNINAANSSFLPEKEKRDLVNQLHKAYGEDG</sequence>
<comment type="subcellular location">
    <subcellularLocation>
        <location evidence="2">Cell membrane</location>
        <topology evidence="2">Peripheral membrane protein</topology>
        <orientation evidence="2">Extracellular side</orientation>
    </subcellularLocation>
    <subcellularLocation>
        <location evidence="3">Cytoplasmic vesicle lumen</location>
    </subcellularLocation>
</comment>
<evidence type="ECO:0000256" key="2">
    <source>
        <dbReference type="ARBA" id="ARBA00004296"/>
    </source>
</evidence>
<dbReference type="Pfam" id="PF00962">
    <property type="entry name" value="A_deaminase"/>
    <property type="match status" value="1"/>
</dbReference>
<evidence type="ECO:0000256" key="4">
    <source>
        <dbReference type="ARBA" id="ARBA00006676"/>
    </source>
</evidence>
<dbReference type="Gene3D" id="3.20.20.140">
    <property type="entry name" value="Metal-dependent hydrolases"/>
    <property type="match status" value="1"/>
</dbReference>
<dbReference type="GO" id="GO:0004000">
    <property type="term" value="F:adenosine deaminase activity"/>
    <property type="evidence" value="ECO:0007669"/>
    <property type="project" value="TreeGrafter"/>
</dbReference>
<comment type="caution">
    <text evidence="11">The sequence shown here is derived from an EMBL/GenBank/DDBJ whole genome shotgun (WGS) entry which is preliminary data.</text>
</comment>
<protein>
    <recommendedName>
        <fullName evidence="6">Adenosine deaminase</fullName>
        <ecNumber evidence="5">3.5.4.4</ecNumber>
    </recommendedName>
</protein>
<dbReference type="PANTHER" id="PTHR11409">
    <property type="entry name" value="ADENOSINE DEAMINASE"/>
    <property type="match status" value="1"/>
</dbReference>
<dbReference type="GO" id="GO:0005829">
    <property type="term" value="C:cytosol"/>
    <property type="evidence" value="ECO:0007669"/>
    <property type="project" value="TreeGrafter"/>
</dbReference>
<dbReference type="InterPro" id="IPR006330">
    <property type="entry name" value="Ado/ade_deaminase"/>
</dbReference>
<evidence type="ECO:0000256" key="7">
    <source>
        <dbReference type="ARBA" id="ARBA00022723"/>
    </source>
</evidence>
<dbReference type="EC" id="3.5.4.4" evidence="5"/>
<dbReference type="GO" id="GO:0043103">
    <property type="term" value="P:hypoxanthine salvage"/>
    <property type="evidence" value="ECO:0007669"/>
    <property type="project" value="TreeGrafter"/>
</dbReference>
<dbReference type="GO" id="GO:0046872">
    <property type="term" value="F:metal ion binding"/>
    <property type="evidence" value="ECO:0007669"/>
    <property type="project" value="UniProtKB-KW"/>
</dbReference>
<evidence type="ECO:0000256" key="6">
    <source>
        <dbReference type="ARBA" id="ARBA00018099"/>
    </source>
</evidence>
<dbReference type="PROSITE" id="PS00485">
    <property type="entry name" value="A_DEAMINASE"/>
    <property type="match status" value="1"/>
</dbReference>
<feature type="domain" description="Adenosine deaminase" evidence="10">
    <location>
        <begin position="256"/>
        <end position="515"/>
    </location>
</feature>
<dbReference type="GO" id="GO:0009897">
    <property type="term" value="C:external side of plasma membrane"/>
    <property type="evidence" value="ECO:0007669"/>
    <property type="project" value="TreeGrafter"/>
</dbReference>
<evidence type="ECO:0000313" key="11">
    <source>
        <dbReference type="EMBL" id="KAG9352979.1"/>
    </source>
</evidence>
<dbReference type="NCBIfam" id="TIGR01430">
    <property type="entry name" value="aden_deam"/>
    <property type="match status" value="1"/>
</dbReference>
<evidence type="ECO:0000313" key="12">
    <source>
        <dbReference type="Proteomes" id="UP000824540"/>
    </source>
</evidence>
<keyword evidence="9" id="KW-0862">Zinc</keyword>
<name>A0A8T2PKU4_9TELE</name>
<dbReference type="Proteomes" id="UP000824540">
    <property type="component" value="Unassembled WGS sequence"/>
</dbReference>
<dbReference type="EMBL" id="JAFBMS010000004">
    <property type="protein sequence ID" value="KAG9352979.1"/>
    <property type="molecule type" value="Genomic_DNA"/>
</dbReference>
<proteinExistence type="inferred from homology"/>
<dbReference type="GO" id="GO:0060205">
    <property type="term" value="C:cytoplasmic vesicle lumen"/>
    <property type="evidence" value="ECO:0007669"/>
    <property type="project" value="UniProtKB-SubCell"/>
</dbReference>
<keyword evidence="7" id="KW-0479">Metal-binding</keyword>
<evidence type="ECO:0000256" key="3">
    <source>
        <dbReference type="ARBA" id="ARBA00004321"/>
    </source>
</evidence>
<dbReference type="GO" id="GO:0006154">
    <property type="term" value="P:adenosine catabolic process"/>
    <property type="evidence" value="ECO:0007669"/>
    <property type="project" value="TreeGrafter"/>
</dbReference>
<evidence type="ECO:0000256" key="5">
    <source>
        <dbReference type="ARBA" id="ARBA00012784"/>
    </source>
</evidence>
<evidence type="ECO:0000259" key="10">
    <source>
        <dbReference type="Pfam" id="PF00962"/>
    </source>
</evidence>
<dbReference type="OrthoDB" id="272271at2759"/>
<dbReference type="PANTHER" id="PTHR11409:SF43">
    <property type="entry name" value="ADENOSINE DEAMINASE"/>
    <property type="match status" value="1"/>
</dbReference>
<dbReference type="SUPFAM" id="SSF51556">
    <property type="entry name" value="Metallo-dependent hydrolases"/>
    <property type="match status" value="1"/>
</dbReference>
<keyword evidence="12" id="KW-1185">Reference proteome</keyword>
<evidence type="ECO:0000256" key="9">
    <source>
        <dbReference type="ARBA" id="ARBA00022833"/>
    </source>
</evidence>
<dbReference type="GO" id="GO:0042110">
    <property type="term" value="P:T cell activation"/>
    <property type="evidence" value="ECO:0007669"/>
    <property type="project" value="TreeGrafter"/>
</dbReference>
<dbReference type="InterPro" id="IPR006650">
    <property type="entry name" value="A/AMP_deam_AS"/>
</dbReference>
<gene>
    <name evidence="11" type="ORF">JZ751_017555</name>
</gene>
<dbReference type="InterPro" id="IPR001365">
    <property type="entry name" value="A_deaminase_dom"/>
</dbReference>
<accession>A0A8T2PKU4</accession>
<reference evidence="11" key="1">
    <citation type="thesis" date="2021" institute="BYU ScholarsArchive" country="Provo, UT, USA">
        <title>Applications of and Algorithms for Genome Assembly and Genomic Analyses with an Emphasis on Marine Teleosts.</title>
        <authorList>
            <person name="Pickett B.D."/>
        </authorList>
    </citation>
    <scope>NUCLEOTIDE SEQUENCE</scope>
    <source>
        <strain evidence="11">HI-2016</strain>
    </source>
</reference>
<dbReference type="AlphaFoldDB" id="A0A8T2PKU4"/>